<sequence>MKLSILLLLLFAAETIQFSIANDDEEEGFLMEHRLFWHAMMRSVRSMSTSVLREEIVASSAAVYKASENLQYPQGEEHGGRRRSDNLLLNVEELATRDAQGKTTIDKTPPPPSQEDHHFSQEVSTSFGIRQHKKLRASADGKYRKVIDTITDPDVLAAAHESLKSNRLKIGRSSISLLDSQESSGIVDWRWFEQTATELRSGVYEFRPARKISIPKLGEPGETRAFTLINSKDQIIQEATRAALESIFQPSTFSQHHVFASRQAALRSLKQDWKGLSWFLEFDFEKRFDTAHQKRLKNILAEKIQDQCFLDLITKMFNAGTINIGRRSSTGAEEVGILAPILCDIFFQKLDYEVEQIKKQWDTAPTMRSINPAYRKLMFLDKRTMSRLGRNAEALRREKRHRVRIARKLGITPYNYKDPEYLKVRYVRFADNFLMGVAGPKSMALKIMKQIMTFLKSNLSLQVNMDTIKPRHAISEKVLFMGVVVKILDPKDATSMSIGHVQASSKKKKSQVLRLKQRLEDRWLQESRQAMLKCWTVAYEKWRRELGKDGAKRRAIETALQQLLMMIPPQKDSLQRQKSTQVTLQVFMSAAMQQGLFPKEEVHIFNQVLDALQKSHEQVDQEIFEEGED</sequence>
<feature type="domain" description="Reverse transcriptase" evidence="3">
    <location>
        <begin position="195"/>
        <end position="485"/>
    </location>
</feature>
<evidence type="ECO:0000313" key="4">
    <source>
        <dbReference type="EMBL" id="CAK9859001.1"/>
    </source>
</evidence>
<dbReference type="PANTHER" id="PTHR33642:SF3">
    <property type="entry name" value="NUCLEAR INTRON MATURASE 4, MITOCHONDRIAL"/>
    <property type="match status" value="1"/>
</dbReference>
<evidence type="ECO:0000259" key="3">
    <source>
        <dbReference type="PROSITE" id="PS50878"/>
    </source>
</evidence>
<name>A0ABP1A932_9BRYO</name>
<keyword evidence="5" id="KW-1185">Reference proteome</keyword>
<dbReference type="EMBL" id="OZ023702">
    <property type="protein sequence ID" value="CAK9859001.1"/>
    <property type="molecule type" value="Genomic_DNA"/>
</dbReference>
<feature type="signal peptide" evidence="2">
    <location>
        <begin position="1"/>
        <end position="21"/>
    </location>
</feature>
<dbReference type="InterPro" id="IPR043502">
    <property type="entry name" value="DNA/RNA_pol_sf"/>
</dbReference>
<proteinExistence type="predicted"/>
<evidence type="ECO:0000256" key="1">
    <source>
        <dbReference type="SAM" id="MobiDB-lite"/>
    </source>
</evidence>
<dbReference type="InterPro" id="IPR000477">
    <property type="entry name" value="RT_dom"/>
</dbReference>
<gene>
    <name evidence="4" type="ORF">CSSPJE1EN2_LOCUS1996</name>
</gene>
<feature type="region of interest" description="Disordered" evidence="1">
    <location>
        <begin position="98"/>
        <end position="124"/>
    </location>
</feature>
<feature type="chain" id="PRO_5045313154" description="Reverse transcriptase domain-containing protein" evidence="2">
    <location>
        <begin position="22"/>
        <end position="629"/>
    </location>
</feature>
<dbReference type="SUPFAM" id="SSF56672">
    <property type="entry name" value="DNA/RNA polymerases"/>
    <property type="match status" value="1"/>
</dbReference>
<evidence type="ECO:0000313" key="5">
    <source>
        <dbReference type="Proteomes" id="UP001497522"/>
    </source>
</evidence>
<protein>
    <recommendedName>
        <fullName evidence="3">Reverse transcriptase domain-containing protein</fullName>
    </recommendedName>
</protein>
<reference evidence="4 5" key="1">
    <citation type="submission" date="2024-03" db="EMBL/GenBank/DDBJ databases">
        <authorList>
            <consortium name="ELIXIR-Norway"/>
            <consortium name="Elixir Norway"/>
        </authorList>
    </citation>
    <scope>NUCLEOTIDE SEQUENCE [LARGE SCALE GENOMIC DNA]</scope>
</reference>
<dbReference type="PANTHER" id="PTHR33642">
    <property type="entry name" value="COX1/OXI3 INTRON 1 PROTEIN-RELATED"/>
    <property type="match status" value="1"/>
</dbReference>
<dbReference type="CDD" id="cd01651">
    <property type="entry name" value="RT_G2_intron"/>
    <property type="match status" value="1"/>
</dbReference>
<accession>A0ABP1A932</accession>
<organism evidence="4 5">
    <name type="scientific">Sphagnum jensenii</name>
    <dbReference type="NCBI Taxonomy" id="128206"/>
    <lineage>
        <taxon>Eukaryota</taxon>
        <taxon>Viridiplantae</taxon>
        <taxon>Streptophyta</taxon>
        <taxon>Embryophyta</taxon>
        <taxon>Bryophyta</taxon>
        <taxon>Sphagnophytina</taxon>
        <taxon>Sphagnopsida</taxon>
        <taxon>Sphagnales</taxon>
        <taxon>Sphagnaceae</taxon>
        <taxon>Sphagnum</taxon>
    </lineage>
</organism>
<keyword evidence="2" id="KW-0732">Signal</keyword>
<evidence type="ECO:0000256" key="2">
    <source>
        <dbReference type="SAM" id="SignalP"/>
    </source>
</evidence>
<dbReference type="Proteomes" id="UP001497522">
    <property type="component" value="Chromosome 1"/>
</dbReference>
<dbReference type="PROSITE" id="PS50878">
    <property type="entry name" value="RT_POL"/>
    <property type="match status" value="1"/>
</dbReference>